<evidence type="ECO:0000256" key="1">
    <source>
        <dbReference type="ARBA" id="ARBA00022553"/>
    </source>
</evidence>
<dbReference type="STRING" id="1244869.H261_15662"/>
<dbReference type="AlphaFoldDB" id="M2Z3L8"/>
<accession>M2Z3L8</accession>
<evidence type="ECO:0000313" key="7">
    <source>
        <dbReference type="Proteomes" id="UP000011744"/>
    </source>
</evidence>
<keyword evidence="2" id="KW-1277">Toxin-antitoxin system</keyword>
<keyword evidence="1" id="KW-0597">Phosphoprotein</keyword>
<keyword evidence="4" id="KW-0547">Nucleotide-binding</keyword>
<dbReference type="InterPro" id="IPR008201">
    <property type="entry name" value="HepT-like"/>
</dbReference>
<evidence type="ECO:0000313" key="6">
    <source>
        <dbReference type="EMBL" id="EME68965.1"/>
    </source>
</evidence>
<dbReference type="GO" id="GO:0000166">
    <property type="term" value="F:nucleotide binding"/>
    <property type="evidence" value="ECO:0007669"/>
    <property type="project" value="UniProtKB-KW"/>
</dbReference>
<keyword evidence="7" id="KW-1185">Reference proteome</keyword>
<gene>
    <name evidence="6" type="ORF">H261_15662</name>
</gene>
<evidence type="ECO:0000256" key="3">
    <source>
        <dbReference type="ARBA" id="ARBA00022722"/>
    </source>
</evidence>
<name>M2Z3L8_9PROT</name>
<evidence type="ECO:0000256" key="5">
    <source>
        <dbReference type="ARBA" id="ARBA00022801"/>
    </source>
</evidence>
<dbReference type="GO" id="GO:0004540">
    <property type="term" value="F:RNA nuclease activity"/>
    <property type="evidence" value="ECO:0007669"/>
    <property type="project" value="InterPro"/>
</dbReference>
<dbReference type="PANTHER" id="PTHR34139">
    <property type="entry name" value="UPF0331 PROTEIN MJ0127"/>
    <property type="match status" value="1"/>
</dbReference>
<comment type="caution">
    <text evidence="6">The sequence shown here is derived from an EMBL/GenBank/DDBJ whole genome shotgun (WGS) entry which is preliminary data.</text>
</comment>
<evidence type="ECO:0000256" key="4">
    <source>
        <dbReference type="ARBA" id="ARBA00022741"/>
    </source>
</evidence>
<proteinExistence type="predicted"/>
<evidence type="ECO:0000256" key="2">
    <source>
        <dbReference type="ARBA" id="ARBA00022649"/>
    </source>
</evidence>
<organism evidence="6 7">
    <name type="scientific">Paramagnetospirillum caucaseum</name>
    <dbReference type="NCBI Taxonomy" id="1244869"/>
    <lineage>
        <taxon>Bacteria</taxon>
        <taxon>Pseudomonadati</taxon>
        <taxon>Pseudomonadota</taxon>
        <taxon>Alphaproteobacteria</taxon>
        <taxon>Rhodospirillales</taxon>
        <taxon>Magnetospirillaceae</taxon>
        <taxon>Paramagnetospirillum</taxon>
    </lineage>
</organism>
<evidence type="ECO:0008006" key="8">
    <source>
        <dbReference type="Google" id="ProtNLM"/>
    </source>
</evidence>
<dbReference type="InterPro" id="IPR051813">
    <property type="entry name" value="HepT_RNase_toxin"/>
</dbReference>
<dbReference type="PATRIC" id="fig|1244869.3.peg.3142"/>
<dbReference type="PANTHER" id="PTHR34139:SF1">
    <property type="entry name" value="RNASE MJ1380-RELATED"/>
    <property type="match status" value="1"/>
</dbReference>
<dbReference type="Proteomes" id="UP000011744">
    <property type="component" value="Unassembled WGS sequence"/>
</dbReference>
<dbReference type="eggNOG" id="COG2361">
    <property type="taxonomic scope" value="Bacteria"/>
</dbReference>
<dbReference type="Pfam" id="PF01934">
    <property type="entry name" value="HepT-like"/>
    <property type="match status" value="1"/>
</dbReference>
<protein>
    <recommendedName>
        <fullName evidence="8">Nucleotidyltransferase</fullName>
    </recommendedName>
</protein>
<dbReference type="EMBL" id="AONQ01000046">
    <property type="protein sequence ID" value="EME68965.1"/>
    <property type="molecule type" value="Genomic_DNA"/>
</dbReference>
<sequence length="120" mass="13503">MSSVPERSRHLRRVDDIIGALNRIEDFIGRTSKPAFLADEILISAVTYQLFIVGEAARHLAPGLEERHPSIPWREMRGMRNIIAHEYGAVDSGAVWDVTTNDLAPLRLAMMAERDFLTSC</sequence>
<keyword evidence="3" id="KW-0540">Nuclease</keyword>
<dbReference type="GO" id="GO:0016787">
    <property type="term" value="F:hydrolase activity"/>
    <property type="evidence" value="ECO:0007669"/>
    <property type="project" value="UniProtKB-KW"/>
</dbReference>
<dbReference type="OrthoDB" id="4829434at2"/>
<reference evidence="6 7" key="1">
    <citation type="journal article" date="2014" name="Genome Announc.">
        <title>Draft Genome Sequence of Magnetospirillum sp. Strain SO-1, a Freshwater Magnetotactic Bacterium Isolated from the Ol'khovka River, Russia.</title>
        <authorList>
            <person name="Grouzdev D.S."/>
            <person name="Dziuba M.V."/>
            <person name="Sukhacheva M.S."/>
            <person name="Mardanov A.V."/>
            <person name="Beletskiy A.V."/>
            <person name="Kuznetsov B.B."/>
            <person name="Skryabin K.G."/>
        </authorList>
    </citation>
    <scope>NUCLEOTIDE SEQUENCE [LARGE SCALE GENOMIC DNA]</scope>
    <source>
        <strain evidence="6 7">SO-1</strain>
    </source>
</reference>
<keyword evidence="5" id="KW-0378">Hydrolase</keyword>
<dbReference type="GO" id="GO:0110001">
    <property type="term" value="C:toxin-antitoxin complex"/>
    <property type="evidence" value="ECO:0007669"/>
    <property type="project" value="InterPro"/>
</dbReference>